<comment type="caution">
    <text evidence="1">The sequence shown here is derived from an EMBL/GenBank/DDBJ whole genome shotgun (WGS) entry which is preliminary data.</text>
</comment>
<dbReference type="EMBL" id="BARS01009951">
    <property type="protein sequence ID" value="GAF81891.1"/>
    <property type="molecule type" value="Genomic_DNA"/>
</dbReference>
<feature type="non-terminal residue" evidence="1">
    <location>
        <position position="1"/>
    </location>
</feature>
<dbReference type="Gene3D" id="3.10.450.50">
    <property type="match status" value="1"/>
</dbReference>
<name>X0T3G2_9ZZZZ</name>
<protein>
    <submittedName>
        <fullName evidence="1">Uncharacterized protein</fullName>
    </submittedName>
</protein>
<accession>X0T3G2</accession>
<evidence type="ECO:0000313" key="1">
    <source>
        <dbReference type="EMBL" id="GAF81891.1"/>
    </source>
</evidence>
<reference evidence="1" key="1">
    <citation type="journal article" date="2014" name="Front. Microbiol.">
        <title>High frequency of phylogenetically diverse reductive dehalogenase-homologous genes in deep subseafloor sedimentary metagenomes.</title>
        <authorList>
            <person name="Kawai M."/>
            <person name="Futagami T."/>
            <person name="Toyoda A."/>
            <person name="Takaki Y."/>
            <person name="Nishi S."/>
            <person name="Hori S."/>
            <person name="Arai W."/>
            <person name="Tsubouchi T."/>
            <person name="Morono Y."/>
            <person name="Uchiyama I."/>
            <person name="Ito T."/>
            <person name="Fujiyama A."/>
            <person name="Inagaki F."/>
            <person name="Takami H."/>
        </authorList>
    </citation>
    <scope>NUCLEOTIDE SEQUENCE</scope>
    <source>
        <strain evidence="1">Expedition CK06-06</strain>
    </source>
</reference>
<organism evidence="1">
    <name type="scientific">marine sediment metagenome</name>
    <dbReference type="NCBI Taxonomy" id="412755"/>
    <lineage>
        <taxon>unclassified sequences</taxon>
        <taxon>metagenomes</taxon>
        <taxon>ecological metagenomes</taxon>
    </lineage>
</organism>
<proteinExistence type="predicted"/>
<sequence>RAAIAETVGQLFTGIAEATNALELDRLLGHYRQSDDLTYVAQGRVNRSYETHQEMVNTQFGGLAGAELEWLSTYVDVLSRDVAVVTATYEFTATLPSGRNVGSAGTFMCIYVLRDGSWRIQYSSHTFPAATG</sequence>
<dbReference type="InterPro" id="IPR032710">
    <property type="entry name" value="NTF2-like_dom_sf"/>
</dbReference>
<dbReference type="SUPFAM" id="SSF54427">
    <property type="entry name" value="NTF2-like"/>
    <property type="match status" value="1"/>
</dbReference>
<dbReference type="AlphaFoldDB" id="X0T3G2"/>
<gene>
    <name evidence="1" type="ORF">S01H1_18592</name>
</gene>